<protein>
    <recommendedName>
        <fullName evidence="3">CCHC-type domain-containing protein</fullName>
    </recommendedName>
</protein>
<dbReference type="PANTHER" id="PTHR31286">
    <property type="entry name" value="GLYCINE-RICH CELL WALL STRUCTURAL PROTEIN 1.8-LIKE"/>
    <property type="match status" value="1"/>
</dbReference>
<dbReference type="InterPro" id="IPR040256">
    <property type="entry name" value="At4g02000-like"/>
</dbReference>
<evidence type="ECO:0000259" key="3">
    <source>
        <dbReference type="PROSITE" id="PS50158"/>
    </source>
</evidence>
<dbReference type="PROSITE" id="PS50158">
    <property type="entry name" value="ZF_CCHC"/>
    <property type="match status" value="1"/>
</dbReference>
<dbReference type="EMBL" id="PKPP01007200">
    <property type="protein sequence ID" value="PWA54076.1"/>
    <property type="molecule type" value="Genomic_DNA"/>
</dbReference>
<feature type="compositionally biased region" description="Basic and acidic residues" evidence="2">
    <location>
        <begin position="459"/>
        <end position="468"/>
    </location>
</feature>
<dbReference type="InterPro" id="IPR025836">
    <property type="entry name" value="Zn_knuckle_CX2CX4HX4C"/>
</dbReference>
<dbReference type="Proteomes" id="UP000245207">
    <property type="component" value="Unassembled WGS sequence"/>
</dbReference>
<dbReference type="Pfam" id="PF14392">
    <property type="entry name" value="zf-CCHC_4"/>
    <property type="match status" value="1"/>
</dbReference>
<dbReference type="InterPro" id="IPR001878">
    <property type="entry name" value="Znf_CCHC"/>
</dbReference>
<dbReference type="Pfam" id="PF14111">
    <property type="entry name" value="DUF4283"/>
    <property type="match status" value="1"/>
</dbReference>
<evidence type="ECO:0000256" key="1">
    <source>
        <dbReference type="PROSITE-ProRule" id="PRU00047"/>
    </source>
</evidence>
<evidence type="ECO:0000313" key="5">
    <source>
        <dbReference type="Proteomes" id="UP000245207"/>
    </source>
</evidence>
<feature type="compositionally biased region" description="Polar residues" evidence="2">
    <location>
        <begin position="405"/>
        <end position="418"/>
    </location>
</feature>
<dbReference type="GO" id="GO:0008270">
    <property type="term" value="F:zinc ion binding"/>
    <property type="evidence" value="ECO:0007669"/>
    <property type="project" value="UniProtKB-KW"/>
</dbReference>
<comment type="caution">
    <text evidence="4">The sequence shown here is derived from an EMBL/GenBank/DDBJ whole genome shotgun (WGS) entry which is preliminary data.</text>
</comment>
<organism evidence="4 5">
    <name type="scientific">Artemisia annua</name>
    <name type="common">Sweet wormwood</name>
    <dbReference type="NCBI Taxonomy" id="35608"/>
    <lineage>
        <taxon>Eukaryota</taxon>
        <taxon>Viridiplantae</taxon>
        <taxon>Streptophyta</taxon>
        <taxon>Embryophyta</taxon>
        <taxon>Tracheophyta</taxon>
        <taxon>Spermatophyta</taxon>
        <taxon>Magnoliopsida</taxon>
        <taxon>eudicotyledons</taxon>
        <taxon>Gunneridae</taxon>
        <taxon>Pentapetalae</taxon>
        <taxon>asterids</taxon>
        <taxon>campanulids</taxon>
        <taxon>Asterales</taxon>
        <taxon>Asteraceae</taxon>
        <taxon>Asteroideae</taxon>
        <taxon>Anthemideae</taxon>
        <taxon>Artemisiinae</taxon>
        <taxon>Artemisia</taxon>
    </lineage>
</organism>
<name>A0A2U1LYI0_ARTAN</name>
<dbReference type="PANTHER" id="PTHR31286:SF167">
    <property type="entry name" value="OS09G0268800 PROTEIN"/>
    <property type="match status" value="1"/>
</dbReference>
<feature type="compositionally biased region" description="Polar residues" evidence="2">
    <location>
        <begin position="434"/>
        <end position="443"/>
    </location>
</feature>
<keyword evidence="1" id="KW-0862">Zinc</keyword>
<keyword evidence="1" id="KW-0863">Zinc-finger</keyword>
<keyword evidence="1" id="KW-0479">Metal-binding</keyword>
<proteinExistence type="predicted"/>
<dbReference type="InterPro" id="IPR025558">
    <property type="entry name" value="DUF4283"/>
</dbReference>
<keyword evidence="5" id="KW-1185">Reference proteome</keyword>
<reference evidence="4 5" key="1">
    <citation type="journal article" date="2018" name="Mol. Plant">
        <title>The genome of Artemisia annua provides insight into the evolution of Asteraceae family and artemisinin biosynthesis.</title>
        <authorList>
            <person name="Shen Q."/>
            <person name="Zhang L."/>
            <person name="Liao Z."/>
            <person name="Wang S."/>
            <person name="Yan T."/>
            <person name="Shi P."/>
            <person name="Liu M."/>
            <person name="Fu X."/>
            <person name="Pan Q."/>
            <person name="Wang Y."/>
            <person name="Lv Z."/>
            <person name="Lu X."/>
            <person name="Zhang F."/>
            <person name="Jiang W."/>
            <person name="Ma Y."/>
            <person name="Chen M."/>
            <person name="Hao X."/>
            <person name="Li L."/>
            <person name="Tang Y."/>
            <person name="Lv G."/>
            <person name="Zhou Y."/>
            <person name="Sun X."/>
            <person name="Brodelius P.E."/>
            <person name="Rose J.K.C."/>
            <person name="Tang K."/>
        </authorList>
    </citation>
    <scope>NUCLEOTIDE SEQUENCE [LARGE SCALE GENOMIC DNA]</scope>
    <source>
        <strain evidence="5">cv. Huhao1</strain>
        <tissue evidence="4">Leaf</tissue>
    </source>
</reference>
<sequence>MAGELSEMMRKINVNEAEEEIVVFDGNDGNNDSQSCLKRTILGRIHTDRPYNFQRMKKVLSAAWRPRLPVTFQELDSNMFLVQLGHDVDLRRVMEDGPWSFERNLVVLKSVENDEEPTETEMMKVPFWIRLINMPISKRDESSIRKIAAKIGDVLEVDDTYFTKGSKHIRVKVIINIMNPLCRFVNVLNRQNIKVRVHIQYERLPNFCYWCGLLGHTEKECLTKPIEINGKTFKDWPFPENLRASNSRENVSFNVVSPITHLASSNDQWTTKTTIEGKEKRLSTQEMILHNGCMERKNGEGNLGIAHKINEGELMDGNNKELNGALVARGLQGDSNLEKKELVSQINESGKQDLDEERLFFGESLNYRPNSALKIMGQKESKISNGIVLELDAGRISECSLNESTKAQADVENTNQPKSWKRRTREETHSRSTPGTRSISSVGKRSLEELDNEDQMDVDIVKKPREVSELNSTTASAAAQHRRGQ</sequence>
<dbReference type="OrthoDB" id="1750606at2759"/>
<dbReference type="AlphaFoldDB" id="A0A2U1LYI0"/>
<gene>
    <name evidence="4" type="ORF">CTI12_AA438450</name>
</gene>
<dbReference type="GO" id="GO:0003676">
    <property type="term" value="F:nucleic acid binding"/>
    <property type="evidence" value="ECO:0007669"/>
    <property type="project" value="InterPro"/>
</dbReference>
<evidence type="ECO:0000313" key="4">
    <source>
        <dbReference type="EMBL" id="PWA54076.1"/>
    </source>
</evidence>
<accession>A0A2U1LYI0</accession>
<feature type="domain" description="CCHC-type" evidence="3">
    <location>
        <begin position="208"/>
        <end position="221"/>
    </location>
</feature>
<evidence type="ECO:0000256" key="2">
    <source>
        <dbReference type="SAM" id="MobiDB-lite"/>
    </source>
</evidence>
<feature type="region of interest" description="Disordered" evidence="2">
    <location>
        <begin position="405"/>
        <end position="485"/>
    </location>
</feature>
<dbReference type="STRING" id="35608.A0A2U1LYI0"/>